<evidence type="ECO:0000313" key="2">
    <source>
        <dbReference type="Proteomes" id="UP001603857"/>
    </source>
</evidence>
<keyword evidence="2" id="KW-1185">Reference proteome</keyword>
<name>A0ABD1MC19_9FABA</name>
<reference evidence="1 2" key="1">
    <citation type="submission" date="2024-08" db="EMBL/GenBank/DDBJ databases">
        <title>Insights into the chromosomal genome structure of Flemingia macrophylla.</title>
        <authorList>
            <person name="Ding Y."/>
            <person name="Zhao Y."/>
            <person name="Bi W."/>
            <person name="Wu M."/>
            <person name="Zhao G."/>
            <person name="Gong Y."/>
            <person name="Li W."/>
            <person name="Zhang P."/>
        </authorList>
    </citation>
    <scope>NUCLEOTIDE SEQUENCE [LARGE SCALE GENOMIC DNA]</scope>
    <source>
        <strain evidence="1">DYQJB</strain>
        <tissue evidence="1">Leaf</tissue>
    </source>
</reference>
<accession>A0ABD1MC19</accession>
<gene>
    <name evidence="1" type="ORF">Fmac_014549</name>
</gene>
<dbReference type="AlphaFoldDB" id="A0ABD1MC19"/>
<dbReference type="EMBL" id="JBGMDY010000005">
    <property type="protein sequence ID" value="KAL2333336.1"/>
    <property type="molecule type" value="Genomic_DNA"/>
</dbReference>
<organism evidence="1 2">
    <name type="scientific">Flemingia macrophylla</name>
    <dbReference type="NCBI Taxonomy" id="520843"/>
    <lineage>
        <taxon>Eukaryota</taxon>
        <taxon>Viridiplantae</taxon>
        <taxon>Streptophyta</taxon>
        <taxon>Embryophyta</taxon>
        <taxon>Tracheophyta</taxon>
        <taxon>Spermatophyta</taxon>
        <taxon>Magnoliopsida</taxon>
        <taxon>eudicotyledons</taxon>
        <taxon>Gunneridae</taxon>
        <taxon>Pentapetalae</taxon>
        <taxon>rosids</taxon>
        <taxon>fabids</taxon>
        <taxon>Fabales</taxon>
        <taxon>Fabaceae</taxon>
        <taxon>Papilionoideae</taxon>
        <taxon>50 kb inversion clade</taxon>
        <taxon>NPAAA clade</taxon>
        <taxon>indigoferoid/millettioid clade</taxon>
        <taxon>Phaseoleae</taxon>
        <taxon>Flemingia</taxon>
    </lineage>
</organism>
<protein>
    <submittedName>
        <fullName evidence="1">Uncharacterized protein</fullName>
    </submittedName>
</protein>
<sequence>MHVKQLPYFFTTMLSLSMRQVVKNTRMLELVAKYGREFKPSSYHEIRTKFLKHQVEKTKLDLEEHKMI</sequence>
<proteinExistence type="predicted"/>
<comment type="caution">
    <text evidence="1">The sequence shown here is derived from an EMBL/GenBank/DDBJ whole genome shotgun (WGS) entry which is preliminary data.</text>
</comment>
<dbReference type="Proteomes" id="UP001603857">
    <property type="component" value="Unassembled WGS sequence"/>
</dbReference>
<evidence type="ECO:0000313" key="1">
    <source>
        <dbReference type="EMBL" id="KAL2333336.1"/>
    </source>
</evidence>